<reference evidence="1" key="1">
    <citation type="journal article" date="2013" name="Environ. Microbiol.">
        <title>Seasonally variable intestinal metagenomes of the red palm weevil (Rhynchophorus ferrugineus).</title>
        <authorList>
            <person name="Jia S."/>
            <person name="Zhang X."/>
            <person name="Zhang G."/>
            <person name="Yin A."/>
            <person name="Zhang S."/>
            <person name="Li F."/>
            <person name="Wang L."/>
            <person name="Zhao D."/>
            <person name="Yun Q."/>
            <person name="Tala"/>
            <person name="Wang J."/>
            <person name="Sun G."/>
            <person name="Baabdullah M."/>
            <person name="Yu X."/>
            <person name="Hu S."/>
            <person name="Al-Mssallem I.S."/>
            <person name="Yu J."/>
        </authorList>
    </citation>
    <scope>NUCLEOTIDE SEQUENCE</scope>
</reference>
<accession>A0A060BQ67</accession>
<dbReference type="AlphaFoldDB" id="A0A060BQ67"/>
<protein>
    <submittedName>
        <fullName evidence="1">CAZy families GH13 protein</fullName>
    </submittedName>
</protein>
<organism evidence="1">
    <name type="scientific">uncultured Corynebacterium sp</name>
    <dbReference type="NCBI Taxonomy" id="159447"/>
    <lineage>
        <taxon>Bacteria</taxon>
        <taxon>Bacillati</taxon>
        <taxon>Actinomycetota</taxon>
        <taxon>Actinomycetes</taxon>
        <taxon>Mycobacteriales</taxon>
        <taxon>Corynebacteriaceae</taxon>
        <taxon>Corynebacterium</taxon>
        <taxon>environmental samples</taxon>
    </lineage>
</organism>
<name>A0A060BQ67_9CORY</name>
<evidence type="ECO:0000313" key="1">
    <source>
        <dbReference type="EMBL" id="AIA86483.1"/>
    </source>
</evidence>
<dbReference type="EMBL" id="KF119217">
    <property type="protein sequence ID" value="AIA86483.1"/>
    <property type="molecule type" value="Genomic_DNA"/>
</dbReference>
<dbReference type="InterPro" id="IPR017853">
    <property type="entry name" value="GH"/>
</dbReference>
<proteinExistence type="predicted"/>
<dbReference type="SUPFAM" id="SSF51445">
    <property type="entry name" value="(Trans)glycosidases"/>
    <property type="match status" value="1"/>
</dbReference>
<sequence>MLMTVPGMPSVYYGDEQAFRGRKLEGFRADDELRPPLPRTPKDLFSGGEAMHRFYQRLIALRRQHPWLTRASLEVVGKENEWIEYAVHGTRGEHLDVRIEVAPVERLHIVGAGTDFRWS</sequence>
<dbReference type="Gene3D" id="3.20.20.80">
    <property type="entry name" value="Glycosidases"/>
    <property type="match status" value="1"/>
</dbReference>